<evidence type="ECO:0000313" key="8">
    <source>
        <dbReference type="Proteomes" id="UP000234891"/>
    </source>
</evidence>
<dbReference type="Proteomes" id="UP000234840">
    <property type="component" value="Unassembled WGS sequence"/>
</dbReference>
<evidence type="ECO:0000313" key="7">
    <source>
        <dbReference type="Proteomes" id="UP000234849"/>
    </source>
</evidence>
<evidence type="ECO:0000256" key="1">
    <source>
        <dbReference type="SAM" id="Phobius"/>
    </source>
</evidence>
<keyword evidence="1" id="KW-0812">Transmembrane</keyword>
<dbReference type="EMBL" id="NIHS01000007">
    <property type="protein sequence ID" value="PLT73470.1"/>
    <property type="molecule type" value="Genomic_DNA"/>
</dbReference>
<feature type="domain" description="DUF58" evidence="2">
    <location>
        <begin position="193"/>
        <end position="325"/>
    </location>
</feature>
<gene>
    <name evidence="3" type="ORF">CDL18_10535</name>
    <name evidence="5" type="ORF">CDL20_04395</name>
    <name evidence="4" type="ORF">CDL26_05805</name>
</gene>
<dbReference type="Pfam" id="PF01882">
    <property type="entry name" value="DUF58"/>
    <property type="match status" value="1"/>
</dbReference>
<dbReference type="EMBL" id="NIHM01000014">
    <property type="protein sequence ID" value="PLT54137.1"/>
    <property type="molecule type" value="Genomic_DNA"/>
</dbReference>
<accession>A0A2N5NGT8</accession>
<organism evidence="3 7">
    <name type="scientific">Mediterraneibacter gnavus</name>
    <name type="common">Ruminococcus gnavus</name>
    <dbReference type="NCBI Taxonomy" id="33038"/>
    <lineage>
        <taxon>Bacteria</taxon>
        <taxon>Bacillati</taxon>
        <taxon>Bacillota</taxon>
        <taxon>Clostridia</taxon>
        <taxon>Lachnospirales</taxon>
        <taxon>Lachnospiraceae</taxon>
        <taxon>Mediterraneibacter</taxon>
    </lineage>
</organism>
<dbReference type="PANTHER" id="PTHR34351:SF2">
    <property type="entry name" value="DUF58 DOMAIN-CONTAINING PROTEIN"/>
    <property type="match status" value="1"/>
</dbReference>
<comment type="caution">
    <text evidence="3">The sequence shown here is derived from an EMBL/GenBank/DDBJ whole genome shotgun (WGS) entry which is preliminary data.</text>
</comment>
<sequence length="344" mass="39743">MGKRMITYLLVLGAVGYLFLMYIYPALSGLLIFVLLYPAAGIVYLIFAGRGLSVRVKQLSDYGEKEQQMKVSIQVCRESSLWIGKCRVLLEMEHAVSGIRQKDSLWLSEKQADYTFEPDRCGEWKLTITEVRIYDFMGILSVGKKQQEKQRFTVLPKICAMPVEIGRRTREFPVEPETYSNERGGQDATEIYQIREYHIPDPVQMIHWKISAKAGKMMVKESSHPLGCAVCIRLWLSDAAKDFKKLERMIEICASLSRTLVEEHCMHVVAWFDQKNVRVVRWRVKDEETFYEMLWELMEAVPAAKREEEQSGFEEVFRTQNFSSVLVLDGQGIQGWNDTGIIQV</sequence>
<dbReference type="Proteomes" id="UP000234849">
    <property type="component" value="Unassembled WGS sequence"/>
</dbReference>
<proteinExistence type="predicted"/>
<evidence type="ECO:0000313" key="5">
    <source>
        <dbReference type="EMBL" id="PLT88376.1"/>
    </source>
</evidence>
<evidence type="ECO:0000313" key="6">
    <source>
        <dbReference type="Proteomes" id="UP000234840"/>
    </source>
</evidence>
<keyword evidence="1" id="KW-0472">Membrane</keyword>
<dbReference type="EMBL" id="NIHW01000007">
    <property type="protein sequence ID" value="PLT88376.1"/>
    <property type="molecule type" value="Genomic_DNA"/>
</dbReference>
<evidence type="ECO:0000259" key="2">
    <source>
        <dbReference type="Pfam" id="PF01882"/>
    </source>
</evidence>
<evidence type="ECO:0000313" key="4">
    <source>
        <dbReference type="EMBL" id="PLT73470.1"/>
    </source>
</evidence>
<dbReference type="InterPro" id="IPR002881">
    <property type="entry name" value="DUF58"/>
</dbReference>
<dbReference type="PANTHER" id="PTHR34351">
    <property type="entry name" value="SLR1927 PROTEIN-RELATED"/>
    <property type="match status" value="1"/>
</dbReference>
<keyword evidence="1" id="KW-1133">Transmembrane helix</keyword>
<dbReference type="AlphaFoldDB" id="A0A2N5NGT8"/>
<feature type="transmembrane region" description="Helical" evidence="1">
    <location>
        <begin position="7"/>
        <end position="24"/>
    </location>
</feature>
<reference evidence="6 7" key="1">
    <citation type="journal article" date="2017" name="Genome Med.">
        <title>A novel Ruminococcus gnavus clade enriched in inflammatory bowel disease patients.</title>
        <authorList>
            <person name="Hall A.B."/>
            <person name="Yassour M."/>
            <person name="Sauk J."/>
            <person name="Garner A."/>
            <person name="Jiang X."/>
            <person name="Arthur T."/>
            <person name="Lagoudas G.K."/>
            <person name="Vatanen T."/>
            <person name="Fornelos N."/>
            <person name="Wilson R."/>
            <person name="Bertha M."/>
            <person name="Cohen M."/>
            <person name="Garber J."/>
            <person name="Khalili H."/>
            <person name="Gevers D."/>
            <person name="Ananthakrishnan A.N."/>
            <person name="Kugathasan S."/>
            <person name="Lander E.S."/>
            <person name="Blainey P."/>
            <person name="Vlamakis H."/>
            <person name="Xavier R.J."/>
            <person name="Huttenhower C."/>
        </authorList>
    </citation>
    <scope>NUCLEOTIDE SEQUENCE [LARGE SCALE GENOMIC DNA]</scope>
    <source>
        <strain evidence="3 7">RJX1118</strain>
        <strain evidence="4 8">RJX1124</strain>
        <strain evidence="5 6">RJX1128</strain>
    </source>
</reference>
<name>A0A2N5NGT8_MEDGN</name>
<evidence type="ECO:0000313" key="3">
    <source>
        <dbReference type="EMBL" id="PLT54137.1"/>
    </source>
</evidence>
<feature type="transmembrane region" description="Helical" evidence="1">
    <location>
        <begin position="30"/>
        <end position="47"/>
    </location>
</feature>
<dbReference type="Proteomes" id="UP000234891">
    <property type="component" value="Unassembled WGS sequence"/>
</dbReference>
<dbReference type="RefSeq" id="WP_101870415.1">
    <property type="nucleotide sequence ID" value="NZ_CAXSWW010000027.1"/>
</dbReference>
<protein>
    <recommendedName>
        <fullName evidence="2">DUF58 domain-containing protein</fullName>
    </recommendedName>
</protein>